<dbReference type="Gene3D" id="1.10.287.110">
    <property type="entry name" value="DnaJ domain"/>
    <property type="match status" value="1"/>
</dbReference>
<dbReference type="EMBL" id="JAUJYN010000002">
    <property type="protein sequence ID" value="KAK1278945.1"/>
    <property type="molecule type" value="Genomic_DNA"/>
</dbReference>
<evidence type="ECO:0000313" key="3">
    <source>
        <dbReference type="Proteomes" id="UP001179952"/>
    </source>
</evidence>
<dbReference type="SMART" id="SM00271">
    <property type="entry name" value="DnaJ"/>
    <property type="match status" value="1"/>
</dbReference>
<dbReference type="CDD" id="cd06257">
    <property type="entry name" value="DnaJ"/>
    <property type="match status" value="1"/>
</dbReference>
<dbReference type="Proteomes" id="UP001179952">
    <property type="component" value="Unassembled WGS sequence"/>
</dbReference>
<reference evidence="2" key="1">
    <citation type="journal article" date="2023" name="Nat. Commun.">
        <title>Diploid and tetraploid genomes of Acorus and the evolution of monocots.</title>
        <authorList>
            <person name="Ma L."/>
            <person name="Liu K.W."/>
            <person name="Li Z."/>
            <person name="Hsiao Y.Y."/>
            <person name="Qi Y."/>
            <person name="Fu T."/>
            <person name="Tang G.D."/>
            <person name="Zhang D."/>
            <person name="Sun W.H."/>
            <person name="Liu D.K."/>
            <person name="Li Y."/>
            <person name="Chen G.Z."/>
            <person name="Liu X.D."/>
            <person name="Liao X.Y."/>
            <person name="Jiang Y.T."/>
            <person name="Yu X."/>
            <person name="Hao Y."/>
            <person name="Huang J."/>
            <person name="Zhao X.W."/>
            <person name="Ke S."/>
            <person name="Chen Y.Y."/>
            <person name="Wu W.L."/>
            <person name="Hsu J.L."/>
            <person name="Lin Y.F."/>
            <person name="Huang M.D."/>
            <person name="Li C.Y."/>
            <person name="Huang L."/>
            <person name="Wang Z.W."/>
            <person name="Zhao X."/>
            <person name="Zhong W.Y."/>
            <person name="Peng D.H."/>
            <person name="Ahmad S."/>
            <person name="Lan S."/>
            <person name="Zhang J.S."/>
            <person name="Tsai W.C."/>
            <person name="Van de Peer Y."/>
            <person name="Liu Z.J."/>
        </authorList>
    </citation>
    <scope>NUCLEOTIDE SEQUENCE</scope>
    <source>
        <strain evidence="2">SCP</strain>
    </source>
</reference>
<evidence type="ECO:0000313" key="2">
    <source>
        <dbReference type="EMBL" id="KAK1278945.1"/>
    </source>
</evidence>
<dbReference type="InterPro" id="IPR036869">
    <property type="entry name" value="J_dom_sf"/>
</dbReference>
<dbReference type="InterPro" id="IPR001623">
    <property type="entry name" value="DnaJ_domain"/>
</dbReference>
<organism evidence="2 3">
    <name type="scientific">Acorus gramineus</name>
    <name type="common">Dwarf sweet flag</name>
    <dbReference type="NCBI Taxonomy" id="55184"/>
    <lineage>
        <taxon>Eukaryota</taxon>
        <taxon>Viridiplantae</taxon>
        <taxon>Streptophyta</taxon>
        <taxon>Embryophyta</taxon>
        <taxon>Tracheophyta</taxon>
        <taxon>Spermatophyta</taxon>
        <taxon>Magnoliopsida</taxon>
        <taxon>Liliopsida</taxon>
        <taxon>Acoraceae</taxon>
        <taxon>Acorus</taxon>
    </lineage>
</organism>
<reference evidence="2" key="2">
    <citation type="submission" date="2023-06" db="EMBL/GenBank/DDBJ databases">
        <authorList>
            <person name="Ma L."/>
            <person name="Liu K.-W."/>
            <person name="Li Z."/>
            <person name="Hsiao Y.-Y."/>
            <person name="Qi Y."/>
            <person name="Fu T."/>
            <person name="Tang G."/>
            <person name="Zhang D."/>
            <person name="Sun W.-H."/>
            <person name="Liu D.-K."/>
            <person name="Li Y."/>
            <person name="Chen G.-Z."/>
            <person name="Liu X.-D."/>
            <person name="Liao X.-Y."/>
            <person name="Jiang Y.-T."/>
            <person name="Yu X."/>
            <person name="Hao Y."/>
            <person name="Huang J."/>
            <person name="Zhao X.-W."/>
            <person name="Ke S."/>
            <person name="Chen Y.-Y."/>
            <person name="Wu W.-L."/>
            <person name="Hsu J.-L."/>
            <person name="Lin Y.-F."/>
            <person name="Huang M.-D."/>
            <person name="Li C.-Y."/>
            <person name="Huang L."/>
            <person name="Wang Z.-W."/>
            <person name="Zhao X."/>
            <person name="Zhong W.-Y."/>
            <person name="Peng D.-H."/>
            <person name="Ahmad S."/>
            <person name="Lan S."/>
            <person name="Zhang J.-S."/>
            <person name="Tsai W.-C."/>
            <person name="Van De Peer Y."/>
            <person name="Liu Z.-J."/>
        </authorList>
    </citation>
    <scope>NUCLEOTIDE SEQUENCE</scope>
    <source>
        <strain evidence="2">SCP</strain>
        <tissue evidence="2">Leaves</tissue>
    </source>
</reference>
<sequence length="178" mass="19651">MDLYRTLGLRRGATKEEIKEAFRRSAMEFHPDKHSVSSKEARDMASLRFRQANEAYQVLVDDRRRAEYDLRGHSAAAGGGGGGYGASSRYGYGNRGGGGGGSGRSRRGAPSRFEFEAVFRFLSTKASLRNLVFASILLGGVLVIDRSGEEIWKMNNSGKSFEEAIDSIEKFKIQRDKG</sequence>
<accession>A0AAV9BR16</accession>
<dbReference type="Pfam" id="PF00226">
    <property type="entry name" value="DnaJ"/>
    <property type="match status" value="1"/>
</dbReference>
<evidence type="ECO:0000259" key="1">
    <source>
        <dbReference type="PROSITE" id="PS50076"/>
    </source>
</evidence>
<name>A0AAV9BR16_ACOGR</name>
<dbReference type="AlphaFoldDB" id="A0AAV9BR16"/>
<dbReference type="InterPro" id="IPR018253">
    <property type="entry name" value="DnaJ_domain_CS"/>
</dbReference>
<protein>
    <submittedName>
        <fullName evidence="2">Chaperone protein dnaJ 72</fullName>
    </submittedName>
</protein>
<gene>
    <name evidence="2" type="ORF">QJS04_geneDACA003534</name>
</gene>
<proteinExistence type="predicted"/>
<dbReference type="GO" id="GO:0005783">
    <property type="term" value="C:endoplasmic reticulum"/>
    <property type="evidence" value="ECO:0007669"/>
    <property type="project" value="UniProtKB-ARBA"/>
</dbReference>
<dbReference type="PROSITE" id="PS50076">
    <property type="entry name" value="DNAJ_2"/>
    <property type="match status" value="1"/>
</dbReference>
<feature type="domain" description="J" evidence="1">
    <location>
        <begin position="2"/>
        <end position="72"/>
    </location>
</feature>
<comment type="caution">
    <text evidence="2">The sequence shown here is derived from an EMBL/GenBank/DDBJ whole genome shotgun (WGS) entry which is preliminary data.</text>
</comment>
<keyword evidence="3" id="KW-1185">Reference proteome</keyword>
<dbReference type="SUPFAM" id="SSF46565">
    <property type="entry name" value="Chaperone J-domain"/>
    <property type="match status" value="1"/>
</dbReference>
<dbReference type="PANTHER" id="PTHR24074">
    <property type="entry name" value="CO-CHAPERONE PROTEIN DJLA"/>
    <property type="match status" value="1"/>
</dbReference>
<dbReference type="InterPro" id="IPR050817">
    <property type="entry name" value="DjlA_DnaK_co-chaperone"/>
</dbReference>
<dbReference type="PROSITE" id="PS00636">
    <property type="entry name" value="DNAJ_1"/>
    <property type="match status" value="1"/>
</dbReference>
<dbReference type="PRINTS" id="PR00625">
    <property type="entry name" value="JDOMAIN"/>
</dbReference>